<reference evidence="6 9" key="3">
    <citation type="submission" date="2018-09" db="EMBL/GenBank/DDBJ databases">
        <title>Whole genome based analysis of evolution and adaptive divergence in Indian and Brazilian strains of Azospirillum brasilense.</title>
        <authorList>
            <person name="Singh C."/>
            <person name="Tripathi A.K."/>
        </authorList>
    </citation>
    <scope>NUCLEOTIDE SEQUENCE [LARGE SCALE GENOMIC DNA]</scope>
    <source>
        <strain evidence="6 9">MTCC4035</strain>
        <plasmid evidence="6 9">p1</plasmid>
    </source>
</reference>
<reference evidence="2 7" key="1">
    <citation type="journal article" date="2014" name="Genome Announc.">
        <title>Complete Genome Sequence of the Model Rhizosphere Strain Azospirillum brasilense Az39, Successfully Applied in Agriculture.</title>
        <authorList>
            <person name="Rivera D."/>
            <person name="Revale S."/>
            <person name="Molina R."/>
            <person name="Gualpa J."/>
            <person name="Puente M."/>
            <person name="Maroniche G."/>
            <person name="Paris G."/>
            <person name="Baker D."/>
            <person name="Clavijo B."/>
            <person name="McLay K."/>
            <person name="Spaepen S."/>
            <person name="Perticari A."/>
            <person name="Vazquez M."/>
            <person name="Wisniewski-Dye F."/>
            <person name="Watkins C."/>
            <person name="Martinez-Abarca F."/>
            <person name="Vanderleyden J."/>
            <person name="Cassan F."/>
        </authorList>
    </citation>
    <scope>NUCLEOTIDE SEQUENCE [LARGE SCALE GENOMIC DNA]</scope>
    <source>
        <strain evidence="2 7">Az39</strain>
        <plasmid evidence="2">AbAZ39_p1</plasmid>
    </source>
</reference>
<dbReference type="EMBL" id="JBJLSN010000009">
    <property type="protein sequence ID" value="MFL7901337.1"/>
    <property type="molecule type" value="Genomic_DNA"/>
</dbReference>
<sequence>MTLRHGGTVALLGMAGALLASCATGPDPQIARRAQTELVGMPKERLLACAGVPARQAQAGGREYYTYVSDPGVAISPLGGSSIGVGGFGGGGSSGVGVGLGFGLPLGSSSPGMCEATFVLGPGGVVEQVSYPGNASLSACTPIVQNCVPPAPR</sequence>
<evidence type="ECO:0000313" key="9">
    <source>
        <dbReference type="Proteomes" id="UP000298595"/>
    </source>
</evidence>
<feature type="chain" id="PRO_5001585814" description="Lipoprotein" evidence="1">
    <location>
        <begin position="21"/>
        <end position="153"/>
    </location>
</feature>
<dbReference type="EMBL" id="VEWN01000008">
    <property type="protein sequence ID" value="KAA1054724.1"/>
    <property type="molecule type" value="Genomic_DNA"/>
</dbReference>
<dbReference type="OrthoDB" id="7348069at2"/>
<reference evidence="4 11" key="5">
    <citation type="submission" date="2024-11" db="EMBL/GenBank/DDBJ databases">
        <title>Draft genome sequences of two bacteria associated to sugarcane roots in Colombia.</title>
        <authorList>
            <person name="Pardo-Diaz S."/>
            <person name="Masmela-Mendoza J."/>
            <person name="Delgadillo-Duran P."/>
            <person name="Bautista E.J."/>
            <person name="Rojas-Tapias D.F."/>
        </authorList>
    </citation>
    <scope>NUCLEOTIDE SEQUENCE [LARGE SCALE GENOMIC DNA]</scope>
    <source>
        <strain evidence="4 11">Ap18</strain>
    </source>
</reference>
<evidence type="ECO:0000313" key="8">
    <source>
        <dbReference type="Proteomes" id="UP000236268"/>
    </source>
</evidence>
<dbReference type="KEGG" id="aare:D3093_16840"/>
<dbReference type="EMBL" id="CP032322">
    <property type="protein sequence ID" value="QCN96970.1"/>
    <property type="molecule type" value="Genomic_DNA"/>
</dbReference>
<evidence type="ECO:0000313" key="2">
    <source>
        <dbReference type="EMBL" id="AIB13642.1"/>
    </source>
</evidence>
<dbReference type="KEGG" id="abq:ABAZ39_17040"/>
<dbReference type="Proteomes" id="UP001628281">
    <property type="component" value="Unassembled WGS sequence"/>
</dbReference>
<evidence type="ECO:0000313" key="4">
    <source>
        <dbReference type="EMBL" id="MFL7901337.1"/>
    </source>
</evidence>
<keyword evidence="1" id="KW-0732">Signal</keyword>
<evidence type="ECO:0000313" key="3">
    <source>
        <dbReference type="EMBL" id="KAA1054724.1"/>
    </source>
</evidence>
<dbReference type="Proteomes" id="UP000236268">
    <property type="component" value="Unassembled WGS sequence"/>
</dbReference>
<dbReference type="Proteomes" id="UP000325333">
    <property type="component" value="Unassembled WGS sequence"/>
</dbReference>
<accession>A0A5B0KV09</accession>
<protein>
    <recommendedName>
        <fullName evidence="12">Lipoprotein</fullName>
    </recommendedName>
</protein>
<dbReference type="EMBL" id="CP007794">
    <property type="protein sequence ID" value="AIB13642.1"/>
    <property type="molecule type" value="Genomic_DNA"/>
</dbReference>
<proteinExistence type="predicted"/>
<dbReference type="PROSITE" id="PS51257">
    <property type="entry name" value="PROKAR_LIPOPROTEIN"/>
    <property type="match status" value="1"/>
</dbReference>
<geneLocation type="plasmid" evidence="5">
    <name>p1unnanmed</name>
</geneLocation>
<reference evidence="3 10" key="4">
    <citation type="submission" date="2019-07" db="EMBL/GenBank/DDBJ databases">
        <title>Genome sequencing of the stress-tolerant strain Azospirillum brasilense Az19.</title>
        <authorList>
            <person name="Maroniche G.A."/>
            <person name="Garcia J.E."/>
            <person name="Pagnussat L."/>
            <person name="Amenta M."/>
            <person name="Creus C.M."/>
        </authorList>
    </citation>
    <scope>NUCLEOTIDE SEQUENCE [LARGE SCALE GENOMIC DNA]</scope>
    <source>
        <strain evidence="3 10">Az19</strain>
    </source>
</reference>
<accession>A0A060DL39</accession>
<evidence type="ECO:0000256" key="1">
    <source>
        <dbReference type="SAM" id="SignalP"/>
    </source>
</evidence>
<name>A0A060DL39_9PROT</name>
<keyword evidence="2" id="KW-0614">Plasmid</keyword>
<evidence type="ECO:0008006" key="12">
    <source>
        <dbReference type="Google" id="ProtNLM"/>
    </source>
</evidence>
<keyword evidence="11" id="KW-1185">Reference proteome</keyword>
<dbReference type="RefSeq" id="WP_040134058.1">
    <property type="nucleotide sequence ID" value="NZ_CP007794.1"/>
</dbReference>
<dbReference type="AlphaFoldDB" id="A0A060DL39"/>
<geneLocation type="plasmid" evidence="6 9">
    <name>p1</name>
</geneLocation>
<dbReference type="Proteomes" id="UP000027186">
    <property type="component" value="Plasmid AbAZ39_p1"/>
</dbReference>
<organism evidence="2 7">
    <name type="scientific">Azospirillum argentinense</name>
    <dbReference type="NCBI Taxonomy" id="2970906"/>
    <lineage>
        <taxon>Bacteria</taxon>
        <taxon>Pseudomonadati</taxon>
        <taxon>Pseudomonadota</taxon>
        <taxon>Alphaproteobacteria</taxon>
        <taxon>Rhodospirillales</taxon>
        <taxon>Azospirillaceae</taxon>
        <taxon>Azospirillum</taxon>
    </lineage>
</organism>
<dbReference type="Proteomes" id="UP000298595">
    <property type="component" value="Plasmid p1"/>
</dbReference>
<evidence type="ECO:0000313" key="7">
    <source>
        <dbReference type="Proteomes" id="UP000027186"/>
    </source>
</evidence>
<feature type="signal peptide" evidence="1">
    <location>
        <begin position="1"/>
        <end position="20"/>
    </location>
</feature>
<reference evidence="5 8" key="2">
    <citation type="submission" date="2018-01" db="EMBL/GenBank/DDBJ databases">
        <title>Whole genome sequence of Azospirillum brasilense REC3 isolated from strawberry roots.</title>
        <authorList>
            <person name="Fontana C.A."/>
            <person name="Salazar S.M."/>
            <person name="Bassi D."/>
            <person name="Puglisi E."/>
            <person name="Lovaisa N.C."/>
            <person name="Toffoli L.M."/>
            <person name="Pedraza R."/>
            <person name="Cocconcelli P.S."/>
        </authorList>
    </citation>
    <scope>NUCLEOTIDE SEQUENCE [LARGE SCALE GENOMIC DNA]</scope>
    <source>
        <strain evidence="5 8">REC3</strain>
        <plasmid evidence="5">p1unnanmed</plasmid>
    </source>
</reference>
<evidence type="ECO:0000313" key="5">
    <source>
        <dbReference type="EMBL" id="PNR00303.1"/>
    </source>
</evidence>
<geneLocation type="plasmid" evidence="2 7">
    <name>AbAZ39_p1</name>
</geneLocation>
<evidence type="ECO:0000313" key="10">
    <source>
        <dbReference type="Proteomes" id="UP000325333"/>
    </source>
</evidence>
<dbReference type="EMBL" id="POWG01000002">
    <property type="protein sequence ID" value="PNR00303.1"/>
    <property type="molecule type" value="Genomic_DNA"/>
</dbReference>
<evidence type="ECO:0000313" key="6">
    <source>
        <dbReference type="EMBL" id="QCN96970.1"/>
    </source>
</evidence>
<evidence type="ECO:0000313" key="11">
    <source>
        <dbReference type="Proteomes" id="UP001628281"/>
    </source>
</evidence>
<gene>
    <name evidence="2" type="ORF">ABAZ39_17040</name>
    <name evidence="4" type="ORF">ACJ41P_09405</name>
    <name evidence="5" type="ORF">C1S70_02540</name>
    <name evidence="6" type="ORF">D3093_16840</name>
    <name evidence="3" type="ORF">FH063_006000</name>
</gene>